<name>A0A369QMT9_9BACT</name>
<evidence type="ECO:0000313" key="2">
    <source>
        <dbReference type="Proteomes" id="UP000253919"/>
    </source>
</evidence>
<organism evidence="1 2">
    <name type="scientific">Adhaeribacter pallidiroseus</name>
    <dbReference type="NCBI Taxonomy" id="2072847"/>
    <lineage>
        <taxon>Bacteria</taxon>
        <taxon>Pseudomonadati</taxon>
        <taxon>Bacteroidota</taxon>
        <taxon>Cytophagia</taxon>
        <taxon>Cytophagales</taxon>
        <taxon>Hymenobacteraceae</taxon>
        <taxon>Adhaeribacter</taxon>
    </lineage>
</organism>
<evidence type="ECO:0000313" key="1">
    <source>
        <dbReference type="EMBL" id="RDC64179.1"/>
    </source>
</evidence>
<proteinExistence type="predicted"/>
<sequence>MLENRGLSYYYSLGNKFFDYVHAAVPQLIVDFPEYQRLNTEYQVAEVVPLNPEAIAGAINHLIGDAAYYDKLVQNCLVARQKWNWQIEEPKLLTFYRKIWDPKQKKLKKMH</sequence>
<dbReference type="Proteomes" id="UP000253919">
    <property type="component" value="Unassembled WGS sequence"/>
</dbReference>
<reference evidence="1 2" key="1">
    <citation type="submission" date="2018-04" db="EMBL/GenBank/DDBJ databases">
        <title>Adhaeribacter sp. HMF7616 genome sequencing and assembly.</title>
        <authorList>
            <person name="Kang H."/>
            <person name="Kang J."/>
            <person name="Cha I."/>
            <person name="Kim H."/>
            <person name="Joh K."/>
        </authorList>
    </citation>
    <scope>NUCLEOTIDE SEQUENCE [LARGE SCALE GENOMIC DNA]</scope>
    <source>
        <strain evidence="1 2">HMF7616</strain>
    </source>
</reference>
<comment type="caution">
    <text evidence="1">The sequence shown here is derived from an EMBL/GenBank/DDBJ whole genome shotgun (WGS) entry which is preliminary data.</text>
</comment>
<dbReference type="AlphaFoldDB" id="A0A369QMT9"/>
<dbReference type="SUPFAM" id="SSF53756">
    <property type="entry name" value="UDP-Glycosyltransferase/glycogen phosphorylase"/>
    <property type="match status" value="1"/>
</dbReference>
<dbReference type="EMBL" id="QASA01000001">
    <property type="protein sequence ID" value="RDC64179.1"/>
    <property type="molecule type" value="Genomic_DNA"/>
</dbReference>
<protein>
    <submittedName>
        <fullName evidence="1">Uncharacterized protein</fullName>
    </submittedName>
</protein>
<keyword evidence="2" id="KW-1185">Reference proteome</keyword>
<gene>
    <name evidence="1" type="ORF">AHMF7616_02790</name>
</gene>
<dbReference type="OrthoDB" id="9813214at2"/>
<accession>A0A369QMT9</accession>
<dbReference type="RefSeq" id="WP_115373373.1">
    <property type="nucleotide sequence ID" value="NZ_QASA01000001.1"/>
</dbReference>